<dbReference type="SUPFAM" id="SSF53335">
    <property type="entry name" value="S-adenosyl-L-methionine-dependent methyltransferases"/>
    <property type="match status" value="1"/>
</dbReference>
<dbReference type="Proteomes" id="UP000530564">
    <property type="component" value="Unassembled WGS sequence"/>
</dbReference>
<evidence type="ECO:0000313" key="6">
    <source>
        <dbReference type="Proteomes" id="UP000530564"/>
    </source>
</evidence>
<dbReference type="GO" id="GO:0032259">
    <property type="term" value="P:methylation"/>
    <property type="evidence" value="ECO:0007669"/>
    <property type="project" value="UniProtKB-KW"/>
</dbReference>
<name>A0A839ZYP5_9CAUL</name>
<reference evidence="5 6" key="1">
    <citation type="submission" date="2020-08" db="EMBL/GenBank/DDBJ databases">
        <title>Genomic Encyclopedia of Type Strains, Phase IV (KMG-IV): sequencing the most valuable type-strain genomes for metagenomic binning, comparative biology and taxonomic classification.</title>
        <authorList>
            <person name="Goeker M."/>
        </authorList>
    </citation>
    <scope>NUCLEOTIDE SEQUENCE [LARGE SCALE GENOMIC DNA]</scope>
    <source>
        <strain evidence="5 6">DSM 21793</strain>
    </source>
</reference>
<keyword evidence="5" id="KW-0830">Ubiquinone</keyword>
<dbReference type="Gene3D" id="3.40.50.150">
    <property type="entry name" value="Vaccinia Virus protein VP39"/>
    <property type="match status" value="1"/>
</dbReference>
<evidence type="ECO:0000256" key="2">
    <source>
        <dbReference type="ARBA" id="ARBA00022679"/>
    </source>
</evidence>
<evidence type="ECO:0000259" key="4">
    <source>
        <dbReference type="Pfam" id="PF13649"/>
    </source>
</evidence>
<proteinExistence type="predicted"/>
<evidence type="ECO:0000313" key="5">
    <source>
        <dbReference type="EMBL" id="MBB3891486.1"/>
    </source>
</evidence>
<dbReference type="CDD" id="cd02440">
    <property type="entry name" value="AdoMet_MTases"/>
    <property type="match status" value="1"/>
</dbReference>
<accession>A0A839ZYP5</accession>
<feature type="domain" description="Methyltransferase" evidence="4">
    <location>
        <begin position="49"/>
        <end position="147"/>
    </location>
</feature>
<dbReference type="PANTHER" id="PTHR43464:SF19">
    <property type="entry name" value="UBIQUINONE BIOSYNTHESIS O-METHYLTRANSFERASE, MITOCHONDRIAL"/>
    <property type="match status" value="1"/>
</dbReference>
<dbReference type="EMBL" id="JACIDK010000002">
    <property type="protein sequence ID" value="MBB3891486.1"/>
    <property type="molecule type" value="Genomic_DNA"/>
</dbReference>
<organism evidence="5 6">
    <name type="scientific">Phenylobacterium haematophilum</name>
    <dbReference type="NCBI Taxonomy" id="98513"/>
    <lineage>
        <taxon>Bacteria</taxon>
        <taxon>Pseudomonadati</taxon>
        <taxon>Pseudomonadota</taxon>
        <taxon>Alphaproteobacteria</taxon>
        <taxon>Caulobacterales</taxon>
        <taxon>Caulobacteraceae</taxon>
        <taxon>Phenylobacterium</taxon>
    </lineage>
</organism>
<dbReference type="InterPro" id="IPR041698">
    <property type="entry name" value="Methyltransf_25"/>
</dbReference>
<comment type="caution">
    <text evidence="5">The sequence shown here is derived from an EMBL/GenBank/DDBJ whole genome shotgun (WGS) entry which is preliminary data.</text>
</comment>
<protein>
    <submittedName>
        <fullName evidence="5">Ubiquinone/menaquinone biosynthesis C-methylase UbiE</fullName>
    </submittedName>
</protein>
<dbReference type="PANTHER" id="PTHR43464">
    <property type="entry name" value="METHYLTRANSFERASE"/>
    <property type="match status" value="1"/>
</dbReference>
<dbReference type="AlphaFoldDB" id="A0A839ZYP5"/>
<keyword evidence="6" id="KW-1185">Reference proteome</keyword>
<dbReference type="Pfam" id="PF13649">
    <property type="entry name" value="Methyltransf_25"/>
    <property type="match status" value="1"/>
</dbReference>
<gene>
    <name evidence="5" type="ORF">GGQ61_002203</name>
</gene>
<dbReference type="RefSeq" id="WP_183772360.1">
    <property type="nucleotide sequence ID" value="NZ_JACIDK010000002.1"/>
</dbReference>
<keyword evidence="3" id="KW-0949">S-adenosyl-L-methionine</keyword>
<dbReference type="GO" id="GO:0008168">
    <property type="term" value="F:methyltransferase activity"/>
    <property type="evidence" value="ECO:0007669"/>
    <property type="project" value="UniProtKB-KW"/>
</dbReference>
<keyword evidence="1 5" id="KW-0489">Methyltransferase</keyword>
<sequence length="221" mass="23966">MTNTRDFTPALGRHELTQTYDRAIALMTRERRWRAALLKLVAPREHEIILDVGCGTGTFALMLKAACPEARIIGVDPDPNVLALAKQKADEAGLAVEWREGFGDALGEVTPEGTVDKVVSSLVLHQCSLEVKRAILEAMRTALKPGGRVVIADYGHQRTPLMRLLFRQVQMLDGFAHTQPNADGVLPGLMSAAGLADIEETRIVPTPTGSISLYCATAPSR</sequence>
<evidence type="ECO:0000256" key="1">
    <source>
        <dbReference type="ARBA" id="ARBA00022603"/>
    </source>
</evidence>
<keyword evidence="2" id="KW-0808">Transferase</keyword>
<evidence type="ECO:0000256" key="3">
    <source>
        <dbReference type="ARBA" id="ARBA00022691"/>
    </source>
</evidence>
<dbReference type="InterPro" id="IPR029063">
    <property type="entry name" value="SAM-dependent_MTases_sf"/>
</dbReference>